<name>A0AAP0NJ32_9MAGN</name>
<comment type="caution">
    <text evidence="4">The sequence shown here is derived from an EMBL/GenBank/DDBJ whole genome shotgun (WGS) entry which is preliminary data.</text>
</comment>
<organism evidence="4 5">
    <name type="scientific">Stephania yunnanensis</name>
    <dbReference type="NCBI Taxonomy" id="152371"/>
    <lineage>
        <taxon>Eukaryota</taxon>
        <taxon>Viridiplantae</taxon>
        <taxon>Streptophyta</taxon>
        <taxon>Embryophyta</taxon>
        <taxon>Tracheophyta</taxon>
        <taxon>Spermatophyta</taxon>
        <taxon>Magnoliopsida</taxon>
        <taxon>Ranunculales</taxon>
        <taxon>Menispermaceae</taxon>
        <taxon>Menispermoideae</taxon>
        <taxon>Cissampelideae</taxon>
        <taxon>Stephania</taxon>
    </lineage>
</organism>
<dbReference type="GO" id="GO:0016746">
    <property type="term" value="F:acyltransferase activity"/>
    <property type="evidence" value="ECO:0007669"/>
    <property type="project" value="UniProtKB-KW"/>
</dbReference>
<keyword evidence="3" id="KW-0012">Acyltransferase</keyword>
<sequence>MSPLLFPIILYYTKPETSTSTTTSSSTCLKRSLSKCLTKFYPLAGRLKDDVSVDCNDAGVDYLEAKVTNCTLLDVITNPNIPSLKQLLPCEPHVHDLESPLLLVQVNRFQCGGIAIGVCISHKVADASALGMFVNGWSCTARGDCETVAPHFELSTLFPWTDDTNDIEKESQATEGDYDYEKDNKIVTKRFVFNATDIARLRDKARNVESPTRIEVVSAFIWKRFVDSNRSKTRPTSKPYSVFHAMNLRKRRAPPLAEHGFGNMSVLVIESLETEDDDDEYCSLVGKIRSAIRGVDGEFVKKLESGDEWYLKHIKAGLIEQGKGEREQISFSSWCWLFYDADFGWGRPVWVSPPLYFKNIVILMDTRDGEGIEAWVSLLDEDIVEFESDPDTLCTEPRHEQGYALARALAHSLGTSKAAPWHKQGSALASSLGTSKAEPRRIPWARVRSRLGTSKAEPRQVPWARLRQYLGRSFGTSKVLPWHEQGRALALANGKLVQQAMSRPMTRVCLALPQLCDLDPVAPAFGGRIKDGIFVDCNDAGVDYLEAKVTNRSLSDVVANPNVDHLKQLLPCEPHTLESKSWSESPLLAVQVNRFQCGGVVIGMCISHKVADASSLSSFVNGWSCIARGDCDAVAPHFELATLFPWIDFMDQEFEATDQGTKKDTKIVTKRFMFNASNIARLREKARDGSSMKPPTRVEVVSAFIWKRFMNSDRSKSHPTSKSYSACHAVNLRKRRVPPLAEHGFGNMCIAATASLTSDEDDDEYCSLVSKMRGAIRGIDGEFVKKVESGDEWSMDHIKAEIMQAYFGWGRPVWVSCTTVSLKNLVIMVDTRNGDGIEAWVNMLEDDMVGFESEPELLALASQATTI</sequence>
<dbReference type="AlphaFoldDB" id="A0AAP0NJ32"/>
<dbReference type="PANTHER" id="PTHR31623:SF17">
    <property type="entry name" value="F21J9.9"/>
    <property type="match status" value="1"/>
</dbReference>
<evidence type="ECO:0000313" key="5">
    <source>
        <dbReference type="Proteomes" id="UP001420932"/>
    </source>
</evidence>
<proteinExistence type="inferred from homology"/>
<keyword evidence="2" id="KW-0808">Transferase</keyword>
<protein>
    <submittedName>
        <fullName evidence="4">Uncharacterized protein</fullName>
    </submittedName>
</protein>
<accession>A0AAP0NJ32</accession>
<keyword evidence="5" id="KW-1185">Reference proteome</keyword>
<evidence type="ECO:0000313" key="4">
    <source>
        <dbReference type="EMBL" id="KAK9108385.1"/>
    </source>
</evidence>
<evidence type="ECO:0000256" key="3">
    <source>
        <dbReference type="ARBA" id="ARBA00023315"/>
    </source>
</evidence>
<dbReference type="PANTHER" id="PTHR31623">
    <property type="entry name" value="F21J9.9"/>
    <property type="match status" value="1"/>
</dbReference>
<evidence type="ECO:0000256" key="2">
    <source>
        <dbReference type="ARBA" id="ARBA00022679"/>
    </source>
</evidence>
<reference evidence="4 5" key="1">
    <citation type="submission" date="2024-01" db="EMBL/GenBank/DDBJ databases">
        <title>Genome assemblies of Stephania.</title>
        <authorList>
            <person name="Yang L."/>
        </authorList>
    </citation>
    <scope>NUCLEOTIDE SEQUENCE [LARGE SCALE GENOMIC DNA]</scope>
    <source>
        <strain evidence="4">YNDBR</strain>
        <tissue evidence="4">Leaf</tissue>
    </source>
</reference>
<dbReference type="Pfam" id="PF02458">
    <property type="entry name" value="Transferase"/>
    <property type="match status" value="2"/>
</dbReference>
<dbReference type="InterPro" id="IPR023213">
    <property type="entry name" value="CAT-like_dom_sf"/>
</dbReference>
<dbReference type="Proteomes" id="UP001420932">
    <property type="component" value="Unassembled WGS sequence"/>
</dbReference>
<comment type="similarity">
    <text evidence="1">Belongs to the plant acyltransferase family.</text>
</comment>
<gene>
    <name evidence="4" type="ORF">Syun_024396</name>
</gene>
<dbReference type="EMBL" id="JBBNAF010000010">
    <property type="protein sequence ID" value="KAK9108385.1"/>
    <property type="molecule type" value="Genomic_DNA"/>
</dbReference>
<evidence type="ECO:0000256" key="1">
    <source>
        <dbReference type="ARBA" id="ARBA00009861"/>
    </source>
</evidence>
<dbReference type="Gene3D" id="3.30.559.10">
    <property type="entry name" value="Chloramphenicol acetyltransferase-like domain"/>
    <property type="match status" value="4"/>
</dbReference>